<feature type="region of interest" description="Disordered" evidence="1">
    <location>
        <begin position="192"/>
        <end position="238"/>
    </location>
</feature>
<organism evidence="2 3">
    <name type="scientific">Nyssa sinensis</name>
    <dbReference type="NCBI Taxonomy" id="561372"/>
    <lineage>
        <taxon>Eukaryota</taxon>
        <taxon>Viridiplantae</taxon>
        <taxon>Streptophyta</taxon>
        <taxon>Embryophyta</taxon>
        <taxon>Tracheophyta</taxon>
        <taxon>Spermatophyta</taxon>
        <taxon>Magnoliopsida</taxon>
        <taxon>eudicotyledons</taxon>
        <taxon>Gunneridae</taxon>
        <taxon>Pentapetalae</taxon>
        <taxon>asterids</taxon>
        <taxon>Cornales</taxon>
        <taxon>Nyssaceae</taxon>
        <taxon>Nyssa</taxon>
    </lineage>
</organism>
<dbReference type="Proteomes" id="UP000325577">
    <property type="component" value="Linkage Group LG6"/>
</dbReference>
<proteinExistence type="predicted"/>
<evidence type="ECO:0000256" key="1">
    <source>
        <dbReference type="SAM" id="MobiDB-lite"/>
    </source>
</evidence>
<reference evidence="2 3" key="1">
    <citation type="submission" date="2019-09" db="EMBL/GenBank/DDBJ databases">
        <title>A chromosome-level genome assembly of the Chinese tupelo Nyssa sinensis.</title>
        <authorList>
            <person name="Yang X."/>
            <person name="Kang M."/>
            <person name="Yang Y."/>
            <person name="Xiong H."/>
            <person name="Wang M."/>
            <person name="Zhang Z."/>
            <person name="Wang Z."/>
            <person name="Wu H."/>
            <person name="Ma T."/>
            <person name="Liu J."/>
            <person name="Xi Z."/>
        </authorList>
    </citation>
    <scope>NUCLEOTIDE SEQUENCE [LARGE SCALE GENOMIC DNA]</scope>
    <source>
        <strain evidence="2">J267</strain>
        <tissue evidence="2">Leaf</tissue>
    </source>
</reference>
<evidence type="ECO:0000313" key="2">
    <source>
        <dbReference type="EMBL" id="KAA8519497.1"/>
    </source>
</evidence>
<accession>A0A5J4ZQR2</accession>
<gene>
    <name evidence="2" type="ORF">F0562_013753</name>
</gene>
<dbReference type="AlphaFoldDB" id="A0A5J4ZQR2"/>
<dbReference type="EMBL" id="CM018049">
    <property type="protein sequence ID" value="KAA8519497.1"/>
    <property type="molecule type" value="Genomic_DNA"/>
</dbReference>
<keyword evidence="3" id="KW-1185">Reference proteome</keyword>
<evidence type="ECO:0000313" key="3">
    <source>
        <dbReference type="Proteomes" id="UP000325577"/>
    </source>
</evidence>
<feature type="compositionally biased region" description="Polar residues" evidence="1">
    <location>
        <begin position="225"/>
        <end position="235"/>
    </location>
</feature>
<name>A0A5J4ZQR2_9ASTE</name>
<protein>
    <submittedName>
        <fullName evidence="2">Uncharacterized protein</fullName>
    </submittedName>
</protein>
<sequence length="343" mass="37648">MSKLVFILDAAFSSSRVSLSLEKSTVESSLSISSDNNPDMASVKGIVGCLYRTSYGKVACIKDFMHWAKGGVEAFSRDIEFHQHLTDLYCGSAEVASKIKKRASLVQLQAHLPVEQDEKDLVETLIHQQATQERFEVQGLAVYPQPTHDGETIQPGEDDLVGVSAAPITTNSGLNAPLESVAKSSPVTSPIFEGATGVNNNSPIPSLTDLESDEETSPTTEETQEAGTSSQSPKGNEQRKEIRTFLVVEVNTLLKAFLGLSLCGLNVDWLRAHIEHLIRLINHSVDYEDEETMKKKITVPSLQLESMLQSFLRLRSLSAHQWAKLHLDHYQNGGKKGSLGLFD</sequence>